<reference evidence="1 2" key="2">
    <citation type="submission" date="2008-10" db="EMBL/GenBank/DDBJ databases">
        <authorList>
            <person name="Fulton L."/>
            <person name="Clifton S."/>
            <person name="Fulton B."/>
            <person name="Xu J."/>
            <person name="Minx P."/>
            <person name="Pepin K.H."/>
            <person name="Johnson M."/>
            <person name="Thiruvilangam P."/>
            <person name="Bhonagiri V."/>
            <person name="Nash W.E."/>
            <person name="Mardis E.R."/>
            <person name="Wilson R.K."/>
        </authorList>
    </citation>
    <scope>NUCLEOTIDE SEQUENCE [LARGE SCALE GENOMIC DNA]</scope>
    <source>
        <strain evidence="1 2">DSM 17855</strain>
    </source>
</reference>
<protein>
    <submittedName>
        <fullName evidence="1">Uncharacterized protein</fullName>
    </submittedName>
</protein>
<reference evidence="1 2" key="1">
    <citation type="submission" date="2008-10" db="EMBL/GenBank/DDBJ databases">
        <title>Draft genome sequence of Bacteroides dorei (DSM 17855).</title>
        <authorList>
            <person name="Sudarsanam P."/>
            <person name="Ley R."/>
            <person name="Guruge J."/>
            <person name="Turnbaugh P.J."/>
            <person name="Mahowald M."/>
            <person name="Liep D."/>
            <person name="Gordon J."/>
        </authorList>
    </citation>
    <scope>NUCLEOTIDE SEQUENCE [LARGE SCALE GENOMIC DNA]</scope>
    <source>
        <strain evidence="1 2">DSM 17855</strain>
    </source>
</reference>
<dbReference type="AlphaFoldDB" id="B6VUZ9"/>
<dbReference type="EMBL" id="ABWZ01000018">
    <property type="protein sequence ID" value="EEB26373.1"/>
    <property type="molecule type" value="Genomic_DNA"/>
</dbReference>
<dbReference type="HOGENOM" id="CLU_2986922_0_0_10"/>
<evidence type="ECO:0000313" key="1">
    <source>
        <dbReference type="EMBL" id="EEB26373.1"/>
    </source>
</evidence>
<name>B6VUZ9_9BACT</name>
<dbReference type="Proteomes" id="UP000004849">
    <property type="component" value="Unassembled WGS sequence"/>
</dbReference>
<sequence>MVPYRRPGGRYGTEEVQTGVCASFLYMYKIRFSAFKRQRSWIASFLPQGGPFQGLVG</sequence>
<proteinExistence type="predicted"/>
<evidence type="ECO:0000313" key="2">
    <source>
        <dbReference type="Proteomes" id="UP000004849"/>
    </source>
</evidence>
<gene>
    <name evidence="1" type="ORF">BACDOR_01107</name>
</gene>
<organism evidence="1 2">
    <name type="scientific">Phocaeicola dorei DSM 17855</name>
    <dbReference type="NCBI Taxonomy" id="483217"/>
    <lineage>
        <taxon>Bacteria</taxon>
        <taxon>Pseudomonadati</taxon>
        <taxon>Bacteroidota</taxon>
        <taxon>Bacteroidia</taxon>
        <taxon>Bacteroidales</taxon>
        <taxon>Bacteroidaceae</taxon>
        <taxon>Phocaeicola</taxon>
    </lineage>
</organism>
<accession>B6VUZ9</accession>